<proteinExistence type="predicted"/>
<evidence type="ECO:0000313" key="2">
    <source>
        <dbReference type="Proteomes" id="UP001320159"/>
    </source>
</evidence>
<dbReference type="PANTHER" id="PTHR39662">
    <property type="entry name" value="DUF354 DOMAIN-CONTAINING PROTEIN-RELATED"/>
    <property type="match status" value="1"/>
</dbReference>
<accession>A0AAP2RDQ0</accession>
<comment type="caution">
    <text evidence="1">The sequence shown here is derived from an EMBL/GenBank/DDBJ whole genome shotgun (WGS) entry which is preliminary data.</text>
</comment>
<dbReference type="PANTHER" id="PTHR39662:SF1">
    <property type="entry name" value="DUF354 DOMAIN-CONTAINING PROTEIN"/>
    <property type="match status" value="1"/>
</dbReference>
<dbReference type="AlphaFoldDB" id="A0AAP2RDQ0"/>
<sequence>MNFIKIVVDINHPADVHFFKDFIRLMRERGHKILITASKKDVSLELLDRYGLEYVELGSYGDSLPGKSFNIPVLDLKMYKAVRGFNPDLLLGLSSIRAPHVSFLLKKRSVNFLDTEHSKEQRILYMPFVNKIYTPACFMQDLGKKQVRYDGYKELAYLHPDHFTPDIKTLEETGLKKDEKYFIIRSVSWRSSHDIGQHGIRDIQKLIIELEKHGKVLLSSEGPLDNSLKKYRVNISPEKIHDLLYYAALYIGEGATMAAEAAVLGTPSIYISSLKGKLGYLNELEQRYGLLYSFNDQNEAGKKIDELLTMPDIKDMWKSKKEIMLSEKIDVNEYMIGFVEDYMKNNIQS</sequence>
<dbReference type="EMBL" id="PGCK01000005">
    <property type="protein sequence ID" value="MCD1294906.1"/>
    <property type="molecule type" value="Genomic_DNA"/>
</dbReference>
<evidence type="ECO:0008006" key="3">
    <source>
        <dbReference type="Google" id="ProtNLM"/>
    </source>
</evidence>
<dbReference type="InterPro" id="IPR007152">
    <property type="entry name" value="DUF354"/>
</dbReference>
<organism evidence="1 2">
    <name type="scientific">Methanooceanicella nereidis</name>
    <dbReference type="NCBI Taxonomy" id="2052831"/>
    <lineage>
        <taxon>Archaea</taxon>
        <taxon>Methanobacteriati</taxon>
        <taxon>Methanobacteriota</taxon>
        <taxon>Stenosarchaea group</taxon>
        <taxon>Methanomicrobia</taxon>
        <taxon>Methanocellales</taxon>
        <taxon>Methanocellaceae</taxon>
        <taxon>Methanooceanicella</taxon>
    </lineage>
</organism>
<dbReference type="Pfam" id="PF04007">
    <property type="entry name" value="DUF354"/>
    <property type="match status" value="1"/>
</dbReference>
<dbReference type="Proteomes" id="UP001320159">
    <property type="component" value="Unassembled WGS sequence"/>
</dbReference>
<evidence type="ECO:0000313" key="1">
    <source>
        <dbReference type="EMBL" id="MCD1294906.1"/>
    </source>
</evidence>
<dbReference type="RefSeq" id="WP_230741742.1">
    <property type="nucleotide sequence ID" value="NZ_PGCK01000005.1"/>
</dbReference>
<gene>
    <name evidence="1" type="ORF">CUJ83_07835</name>
</gene>
<keyword evidence="2" id="KW-1185">Reference proteome</keyword>
<reference evidence="1 2" key="1">
    <citation type="submission" date="2017-11" db="EMBL/GenBank/DDBJ databases">
        <title>Isolation and Characterization of Family Methanocellaceae Species from Potential Methane Hydrate Area Offshore Southwestern Taiwan.</title>
        <authorList>
            <person name="Zhang W.-L."/>
            <person name="Chen W.-C."/>
            <person name="Lai M.-C."/>
            <person name="Chen S.-C."/>
        </authorList>
    </citation>
    <scope>NUCLEOTIDE SEQUENCE [LARGE SCALE GENOMIC DNA]</scope>
    <source>
        <strain evidence="1 2">CWC-04</strain>
    </source>
</reference>
<protein>
    <recommendedName>
        <fullName evidence="3">DUF354 domain-containing protein</fullName>
    </recommendedName>
</protein>
<dbReference type="SUPFAM" id="SSF53756">
    <property type="entry name" value="UDP-Glycosyltransferase/glycogen phosphorylase"/>
    <property type="match status" value="1"/>
</dbReference>
<dbReference type="PIRSF" id="PIRSF005357">
    <property type="entry name" value="UCP005357"/>
    <property type="match status" value="1"/>
</dbReference>
<name>A0AAP2RDQ0_9EURY</name>